<sequence>MSPQSFTLETTTTTPAAKGSDPSYFQSAPACHEMIQHKELLLHLYAYQNVQKTPDANQAVIVESKRPECFGILAANDWTVYDGPAHNANLVAHAQGLHLGASMAKENWFICFNMVFVNQRFTGSSFKVMGDFQGTAHNGEWAIVGGTGEFAYAQGVIAFKKTQQSERNARMELHVRAMCLSFLRPLLSLGDGSAVAKIGPWGKMSGELLDIPSTPQRLERITIRHGVVIDSLAFSFIDKAGEPYNVGPWGGRRGDNKDTIELAPSEIVTEVSGTVGIFAEDNVEYNAIASLTITTNHRPYGPFGETQSTPFSVPVQDNNNIVGFFACAGKYVEALGVYVRSPVST</sequence>
<keyword evidence="5" id="KW-0052">Apoplast</keyword>
<dbReference type="PaxDb" id="4565-Traes_4AL_9D135B3B2.1"/>
<dbReference type="InterPro" id="IPR004265">
    <property type="entry name" value="Dirigent"/>
</dbReference>
<dbReference type="OMA" id="ICVKELD"/>
<dbReference type="PROSITE" id="PS51752">
    <property type="entry name" value="JACALIN_LECTIN"/>
    <property type="match status" value="1"/>
</dbReference>
<evidence type="ECO:0000256" key="2">
    <source>
        <dbReference type="ARBA" id="ARBA00011738"/>
    </source>
</evidence>
<comment type="similarity">
    <text evidence="1 5">Belongs to the plant dirigent protein family.</text>
</comment>
<dbReference type="Pfam" id="PF03018">
    <property type="entry name" value="Dirigent"/>
    <property type="match status" value="1"/>
</dbReference>
<evidence type="ECO:0000256" key="4">
    <source>
        <dbReference type="ARBA" id="ARBA00022734"/>
    </source>
</evidence>
<dbReference type="InterPro" id="IPR001229">
    <property type="entry name" value="Jacalin-like_lectin_dom"/>
</dbReference>
<proteinExistence type="inferred from homology"/>
<dbReference type="EMBL" id="CM022231">
    <property type="protein sequence ID" value="KAF7105519.1"/>
    <property type="molecule type" value="Genomic_DNA"/>
</dbReference>
<protein>
    <recommendedName>
        <fullName evidence="5">Dirigent protein</fullName>
    </recommendedName>
</protein>
<evidence type="ECO:0000256" key="6">
    <source>
        <dbReference type="SAM" id="MobiDB-lite"/>
    </source>
</evidence>
<evidence type="ECO:0000256" key="1">
    <source>
        <dbReference type="ARBA" id="ARBA00010746"/>
    </source>
</evidence>
<evidence type="ECO:0000256" key="3">
    <source>
        <dbReference type="ARBA" id="ARBA00022525"/>
    </source>
</evidence>
<gene>
    <name evidence="8" type="ORF">CFC21_106322</name>
</gene>
<dbReference type="Gene3D" id="2.100.10.30">
    <property type="entry name" value="Jacalin-like lectin domain"/>
    <property type="match status" value="1"/>
</dbReference>
<dbReference type="SMART" id="SM00915">
    <property type="entry name" value="Jacalin"/>
    <property type="match status" value="1"/>
</dbReference>
<dbReference type="InterPro" id="IPR033734">
    <property type="entry name" value="Jacalin-like_lectin_dom_plant"/>
</dbReference>
<evidence type="ECO:0000313" key="8">
    <source>
        <dbReference type="EMBL" id="KAF7105519.1"/>
    </source>
</evidence>
<comment type="caution">
    <text evidence="8">The sequence shown here is derived from an EMBL/GenBank/DDBJ whole genome shotgun (WGS) entry which is preliminary data.</text>
</comment>
<keyword evidence="4" id="KW-0430">Lectin</keyword>
<comment type="subunit">
    <text evidence="2 5">Homodimer.</text>
</comment>
<dbReference type="InterPro" id="IPR044859">
    <property type="entry name" value="Allene_oxi_cyc_Dirigent"/>
</dbReference>
<dbReference type="InterPro" id="IPR036404">
    <property type="entry name" value="Jacalin-like_lectin_dom_sf"/>
</dbReference>
<comment type="function">
    <text evidence="5">Dirigent proteins impart stereoselectivity on the phenoxy radical-coupling reaction, yielding optically active lignans from two molecules of coniferyl alcohol in the biosynthesis of lignans, flavonolignans, and alkaloids and thus plays a central role in plant secondary metabolism.</text>
</comment>
<evidence type="ECO:0000259" key="7">
    <source>
        <dbReference type="PROSITE" id="PS51752"/>
    </source>
</evidence>
<keyword evidence="3 5" id="KW-0964">Secreted</keyword>
<reference evidence="8" key="2">
    <citation type="submission" date="2020-03" db="EMBL/GenBank/DDBJ databases">
        <title>The second near-complete assembly of the hexaploid bread wheat (Triticum aestivum) genome.</title>
        <authorList>
            <person name="Zimin A.V."/>
            <person name="Puiu D."/>
            <person name="Shumante A."/>
            <person name="Alonge M."/>
            <person name="Salzberg S.L."/>
        </authorList>
    </citation>
    <scope>NUCLEOTIDE SEQUENCE</scope>
    <source>
        <tissue evidence="8">Leaf</tissue>
    </source>
</reference>
<dbReference type="PANTHER" id="PTHR46506">
    <property type="entry name" value="OS05G0143600 PROTEIN"/>
    <property type="match status" value="1"/>
</dbReference>
<dbReference type="Gene3D" id="2.40.480.10">
    <property type="entry name" value="Allene oxide cyclase-like"/>
    <property type="match status" value="1"/>
</dbReference>
<accession>A0A172MLL7</accession>
<organism evidence="8">
    <name type="scientific">Triticum aestivum</name>
    <name type="common">Wheat</name>
    <dbReference type="NCBI Taxonomy" id="4565"/>
    <lineage>
        <taxon>Eukaryota</taxon>
        <taxon>Viridiplantae</taxon>
        <taxon>Streptophyta</taxon>
        <taxon>Embryophyta</taxon>
        <taxon>Tracheophyta</taxon>
        <taxon>Spermatophyta</taxon>
        <taxon>Magnoliopsida</taxon>
        <taxon>Liliopsida</taxon>
        <taxon>Poales</taxon>
        <taxon>Poaceae</taxon>
        <taxon>BOP clade</taxon>
        <taxon>Pooideae</taxon>
        <taxon>Triticodae</taxon>
        <taxon>Triticeae</taxon>
        <taxon>Triticinae</taxon>
        <taxon>Triticum</taxon>
    </lineage>
</organism>
<dbReference type="CDD" id="cd09612">
    <property type="entry name" value="Jacalin"/>
    <property type="match status" value="1"/>
</dbReference>
<name>A0A172MLL7_WHEAT</name>
<dbReference type="SUPFAM" id="SSF51101">
    <property type="entry name" value="Mannose-binding lectins"/>
    <property type="match status" value="1"/>
</dbReference>
<feature type="region of interest" description="Disordered" evidence="6">
    <location>
        <begin position="1"/>
        <end position="21"/>
    </location>
</feature>
<comment type="subcellular location">
    <subcellularLocation>
        <location evidence="5">Secreted</location>
        <location evidence="5">Extracellular space</location>
        <location evidence="5">Apoplast</location>
    </subcellularLocation>
</comment>
<reference evidence="8" key="1">
    <citation type="journal article" date="2017" name="Gigascience">
        <title>The first near-complete assembly of the hexaploid bread wheat genome, Triticum aestivum.</title>
        <authorList>
            <person name="Zimin A.V."/>
            <person name="Puiu D."/>
            <person name="Hall R."/>
            <person name="Kingan S."/>
            <person name="Clavijo B.J."/>
            <person name="Salzberg S.L."/>
        </authorList>
    </citation>
    <scope>NUCLEOTIDE SEQUENCE</scope>
    <source>
        <tissue evidence="8">Leaf</tissue>
    </source>
</reference>
<evidence type="ECO:0000256" key="5">
    <source>
        <dbReference type="RuleBase" id="RU363099"/>
    </source>
</evidence>
<dbReference type="Pfam" id="PF01419">
    <property type="entry name" value="Jacalin"/>
    <property type="match status" value="1"/>
</dbReference>
<dbReference type="STRING" id="4565.Q8LL09"/>
<feature type="domain" description="Jacalin-type lectin" evidence="7">
    <location>
        <begin position="195"/>
        <end position="341"/>
    </location>
</feature>
<dbReference type="Proteomes" id="UP000815260">
    <property type="component" value="Chromosome 7D"/>
</dbReference>